<reference evidence="1 2" key="1">
    <citation type="journal article" date="2014" name="Genome Announc.">
        <title>Draft Genome Sequence of Propane- and Butane-Oxidizing Actinobacterium Rhodococcus ruber IEGM 231.</title>
        <authorList>
            <person name="Ivshina I.B."/>
            <person name="Kuyukina M.S."/>
            <person name="Krivoruchko A.V."/>
            <person name="Barbe V."/>
            <person name="Fischer C."/>
        </authorList>
    </citation>
    <scope>NUCLEOTIDE SEQUENCE [LARGE SCALE GENOMIC DNA]</scope>
</reference>
<dbReference type="Proteomes" id="UP000042997">
    <property type="component" value="Unassembled WGS sequence"/>
</dbReference>
<evidence type="ECO:0000313" key="1">
    <source>
        <dbReference type="EMBL" id="CDZ87484.1"/>
    </source>
</evidence>
<name>A0A098BFJ9_9NOCA</name>
<dbReference type="RefSeq" id="WP_152545957.1">
    <property type="nucleotide sequence ID" value="NZ_JAJNCM010000031.1"/>
</dbReference>
<organism evidence="1 2">
    <name type="scientific">Rhodococcus ruber</name>
    <dbReference type="NCBI Taxonomy" id="1830"/>
    <lineage>
        <taxon>Bacteria</taxon>
        <taxon>Bacillati</taxon>
        <taxon>Actinomycetota</taxon>
        <taxon>Actinomycetes</taxon>
        <taxon>Mycobacteriales</taxon>
        <taxon>Nocardiaceae</taxon>
        <taxon>Rhodococcus</taxon>
    </lineage>
</organism>
<protein>
    <submittedName>
        <fullName evidence="1">Uncharacterized protein</fullName>
    </submittedName>
</protein>
<gene>
    <name evidence="1" type="ORF">RHRU231_30012</name>
</gene>
<dbReference type="AlphaFoldDB" id="A0A098BFJ9"/>
<evidence type="ECO:0000313" key="2">
    <source>
        <dbReference type="Proteomes" id="UP000042997"/>
    </source>
</evidence>
<dbReference type="EMBL" id="CCSD01000039">
    <property type="protein sequence ID" value="CDZ87484.1"/>
    <property type="molecule type" value="Genomic_DNA"/>
</dbReference>
<proteinExistence type="predicted"/>
<sequence>MTEDAPAEDGQPLAADSIRLVGGINFTTWPDLKWSRGKSHVALLQSKFDEWHASVPVSIDAVLREDRLGVDLVARVPKGVPKHEWSLDLGDALHNLRSAFDAMAWGIAHFDNAQPARPKSVYFPICTEKKQWRKALNDWVGDIHPEFQERLRIMQPFTDMPAGGVSMLSMLHDLDIQDKHRDILTVSTDMQGVDLDGSFVYEDHDTSAVPRLDMLSDIKFGDGVVLGTIHAGAPIRMVGQMILRPAMKVRVTYRDTTYDVMPMLEQFVTETRRHLDILLSGLASPDDEEWSPMGTGPPPA</sequence>
<accession>A0A098BFJ9</accession>